<evidence type="ECO:0000313" key="2">
    <source>
        <dbReference type="EMBL" id="KAA4747502.1"/>
    </source>
</evidence>
<feature type="domain" description="Glycosyltransferase 2-like" evidence="1">
    <location>
        <begin position="7"/>
        <end position="174"/>
    </location>
</feature>
<dbReference type="GO" id="GO:0016758">
    <property type="term" value="F:hexosyltransferase activity"/>
    <property type="evidence" value="ECO:0007669"/>
    <property type="project" value="UniProtKB-ARBA"/>
</dbReference>
<name>A0A5M5PTH3_BACFG</name>
<comment type="caution">
    <text evidence="2">The sequence shown here is derived from an EMBL/GenBank/DDBJ whole genome shotgun (WGS) entry which is preliminary data.</text>
</comment>
<dbReference type="RefSeq" id="WP_149918626.1">
    <property type="nucleotide sequence ID" value="NZ_JADPAE010000020.1"/>
</dbReference>
<proteinExistence type="predicted"/>
<keyword evidence="2" id="KW-0808">Transferase</keyword>
<organism evidence="2 3">
    <name type="scientific">Bacteroides fragilis</name>
    <dbReference type="NCBI Taxonomy" id="817"/>
    <lineage>
        <taxon>Bacteria</taxon>
        <taxon>Pseudomonadati</taxon>
        <taxon>Bacteroidota</taxon>
        <taxon>Bacteroidia</taxon>
        <taxon>Bacteroidales</taxon>
        <taxon>Bacteroidaceae</taxon>
        <taxon>Bacteroides</taxon>
    </lineage>
</organism>
<dbReference type="Proteomes" id="UP000479773">
    <property type="component" value="Unassembled WGS sequence"/>
</dbReference>
<dbReference type="InterPro" id="IPR001173">
    <property type="entry name" value="Glyco_trans_2-like"/>
</dbReference>
<dbReference type="Pfam" id="PF00535">
    <property type="entry name" value="Glycos_transf_2"/>
    <property type="match status" value="1"/>
</dbReference>
<dbReference type="InterPro" id="IPR029044">
    <property type="entry name" value="Nucleotide-diphossugar_trans"/>
</dbReference>
<evidence type="ECO:0000259" key="1">
    <source>
        <dbReference type="Pfam" id="PF00535"/>
    </source>
</evidence>
<dbReference type="AlphaFoldDB" id="A0A5M5PTH3"/>
<gene>
    <name evidence="2" type="ORF">F3B44_22840</name>
</gene>
<dbReference type="EMBL" id="VWEQ01000037">
    <property type="protein sequence ID" value="KAA4747502.1"/>
    <property type="molecule type" value="Genomic_DNA"/>
</dbReference>
<sequence length="331" mass="38732">MRHPLISIVMPAFNAGKYIRESINSVLNQSFDNWELIIVDDASTDNTYYIAREYAEKDDRITLFRLSENSGTVQIPRNKAISLAKGNWILGLDSDDYIEERDLEKLYNRAVTTNAEIVLHRIVSVNENGTPIGDSIPSHDFSMDTVLTGKEACMKTIGRWEINGNGIFRKELYQKLFDNREVTTVNSDEYDTRFLLLHASKVVFSDSEYYYRQNSNSITRCISYKRFDVLTVDHDLELLIGEMYGTNSQEYLRMVNQRFNNLIALTRLYKQNEKKIPMEHRERIVELLKCSYYEIDKKKICPTSFIKKILFDSGWKIFCFIVMAYFKIRKA</sequence>
<protein>
    <submittedName>
        <fullName evidence="2">Glycosyltransferase family 2 protein</fullName>
    </submittedName>
</protein>
<dbReference type="Gene3D" id="3.90.550.10">
    <property type="entry name" value="Spore Coat Polysaccharide Biosynthesis Protein SpsA, Chain A"/>
    <property type="match status" value="1"/>
</dbReference>
<dbReference type="SUPFAM" id="SSF53448">
    <property type="entry name" value="Nucleotide-diphospho-sugar transferases"/>
    <property type="match status" value="1"/>
</dbReference>
<accession>A0A5M5PTH3</accession>
<dbReference type="PANTHER" id="PTHR22916">
    <property type="entry name" value="GLYCOSYLTRANSFERASE"/>
    <property type="match status" value="1"/>
</dbReference>
<evidence type="ECO:0000313" key="3">
    <source>
        <dbReference type="Proteomes" id="UP000479773"/>
    </source>
</evidence>
<dbReference type="PANTHER" id="PTHR22916:SF3">
    <property type="entry name" value="UDP-GLCNAC:BETAGAL BETA-1,3-N-ACETYLGLUCOSAMINYLTRANSFERASE-LIKE PROTEIN 1"/>
    <property type="match status" value="1"/>
</dbReference>
<reference evidence="2 3" key="1">
    <citation type="journal article" date="2019" name="Nat. Med.">
        <title>A library of human gut bacterial isolates paired with longitudinal multiomics data enables mechanistic microbiome research.</title>
        <authorList>
            <person name="Poyet M."/>
            <person name="Groussin M."/>
            <person name="Gibbons S.M."/>
            <person name="Avila-Pacheco J."/>
            <person name="Jiang X."/>
            <person name="Kearney S.M."/>
            <person name="Perrotta A.R."/>
            <person name="Berdy B."/>
            <person name="Zhao S."/>
            <person name="Lieberman T.D."/>
            <person name="Swanson P.K."/>
            <person name="Smith M."/>
            <person name="Roesemann S."/>
            <person name="Alexander J.E."/>
            <person name="Rich S.A."/>
            <person name="Livny J."/>
            <person name="Vlamakis H."/>
            <person name="Clish C."/>
            <person name="Bullock K."/>
            <person name="Deik A."/>
            <person name="Scott J."/>
            <person name="Pierce K.A."/>
            <person name="Xavier R.J."/>
            <person name="Alm E.J."/>
        </authorList>
    </citation>
    <scope>NUCLEOTIDE SEQUENCE [LARGE SCALE GENOMIC DNA]</scope>
    <source>
        <strain evidence="2 3">BIOML-A106</strain>
    </source>
</reference>